<dbReference type="InterPro" id="IPR024757">
    <property type="entry name" value="FtsZ_C"/>
</dbReference>
<comment type="subunit">
    <text evidence="4">Homodimer. Polymerizes to form a dynamic ring structure in a strictly GTP-dependent manner. Interacts directly with several other division proteins.</text>
</comment>
<evidence type="ECO:0000259" key="9">
    <source>
        <dbReference type="SMART" id="SM00865"/>
    </source>
</evidence>
<dbReference type="CDD" id="cd02201">
    <property type="entry name" value="FtsZ_type1"/>
    <property type="match status" value="1"/>
</dbReference>
<dbReference type="InterPro" id="IPR037103">
    <property type="entry name" value="Tubulin/FtsZ-like_C"/>
</dbReference>
<dbReference type="InterPro" id="IPR045061">
    <property type="entry name" value="FtsZ/CetZ"/>
</dbReference>
<feature type="domain" description="Tubulin/FtsZ GTPase" evidence="8">
    <location>
        <begin position="16"/>
        <end position="208"/>
    </location>
</feature>
<dbReference type="InterPro" id="IPR036525">
    <property type="entry name" value="Tubulin/FtsZ_GTPase_sf"/>
</dbReference>
<keyword evidence="4" id="KW-0963">Cytoplasm</keyword>
<dbReference type="EMBL" id="BAAAFE010000009">
    <property type="protein sequence ID" value="GAA0865931.1"/>
    <property type="molecule type" value="Genomic_DNA"/>
</dbReference>
<dbReference type="PROSITE" id="PS01134">
    <property type="entry name" value="FTSZ_1"/>
    <property type="match status" value="1"/>
</dbReference>
<dbReference type="PANTHER" id="PTHR30314">
    <property type="entry name" value="CELL DIVISION PROTEIN FTSZ-RELATED"/>
    <property type="match status" value="1"/>
</dbReference>
<dbReference type="SUPFAM" id="SSF52490">
    <property type="entry name" value="Tubulin nucleotide-binding domain-like"/>
    <property type="match status" value="1"/>
</dbReference>
<dbReference type="Gene3D" id="3.40.50.1440">
    <property type="entry name" value="Tubulin/FtsZ, GTPase domain"/>
    <property type="match status" value="1"/>
</dbReference>
<dbReference type="NCBIfam" id="TIGR00065">
    <property type="entry name" value="ftsZ"/>
    <property type="match status" value="1"/>
</dbReference>
<reference evidence="11" key="1">
    <citation type="journal article" date="2019" name="Int. J. Syst. Evol. Microbiol.">
        <title>The Global Catalogue of Microorganisms (GCM) 10K type strain sequencing project: providing services to taxonomists for standard genome sequencing and annotation.</title>
        <authorList>
            <consortium name="The Broad Institute Genomics Platform"/>
            <consortium name="The Broad Institute Genome Sequencing Center for Infectious Disease"/>
            <person name="Wu L."/>
            <person name="Ma J."/>
        </authorList>
    </citation>
    <scope>NUCLEOTIDE SEQUENCE [LARGE SCALE GENOMIC DNA]</scope>
    <source>
        <strain evidence="11">JCM 15910</strain>
    </source>
</reference>
<sequence>MSINIGPPQVDELKPRIAVIGVGGAGGNAIANMIASRVEGVDFVVANTDAQALNASPAERRIQLGTQITQGLGAGSRPEVGRAAAEESIAQVEEALNGAHMCFIAAGMGGGTGTGAAPVIAKAARDRGILTVGVVTKPFTFEGNRRMRSAEAGIAELQDHVDTLIVIPNQNLFLVANPNTTFKEAFTMADEVLQQGVRGITDLMVMPGLINLDFADVRSVMREMGKAMMGTGEAEGDGRALEAAQKAIANPLLDGVSMAGAKGVIISITGGEDMRLMEVDEAANHIRELVDPDANIIWGSAFNEGLEGKIRVSVVATGIDGTGDVAAPAAAMTRGFSFQPARAAAPAPVAEEVLVEPEAEETPVETAPGEFASDPAPGFSLGEAPEVRAAEVAEEEPMELSQVAATYDDTADELVLSEPEAPAGDAGPESTVPAEEAPTHSLGGGTLFERMSRLSRGGGAAERDEDKDDAVDLPRFLGRQNNQ</sequence>
<dbReference type="Gene3D" id="3.30.1330.20">
    <property type="entry name" value="Tubulin/FtsZ, C-terminal domain"/>
    <property type="match status" value="1"/>
</dbReference>
<dbReference type="SMART" id="SM00865">
    <property type="entry name" value="Tubulin_C"/>
    <property type="match status" value="1"/>
</dbReference>
<dbReference type="RefSeq" id="WP_215355499.1">
    <property type="nucleotide sequence ID" value="NZ_BAAAFE010000009.1"/>
</dbReference>
<evidence type="ECO:0000256" key="7">
    <source>
        <dbReference type="SAM" id="MobiDB-lite"/>
    </source>
</evidence>
<comment type="caution">
    <text evidence="10">The sequence shown here is derived from an EMBL/GenBank/DDBJ whole genome shotgun (WGS) entry which is preliminary data.</text>
</comment>
<dbReference type="Pfam" id="PF00091">
    <property type="entry name" value="Tubulin"/>
    <property type="match status" value="1"/>
</dbReference>
<dbReference type="PRINTS" id="PR00423">
    <property type="entry name" value="CELLDVISFTSZ"/>
</dbReference>
<dbReference type="SMART" id="SM00864">
    <property type="entry name" value="Tubulin"/>
    <property type="match status" value="1"/>
</dbReference>
<protein>
    <recommendedName>
        <fullName evidence="4 5">Cell division protein FtsZ</fullName>
    </recommendedName>
</protein>
<feature type="region of interest" description="Disordered" evidence="7">
    <location>
        <begin position="416"/>
        <end position="483"/>
    </location>
</feature>
<dbReference type="InterPro" id="IPR000158">
    <property type="entry name" value="Cell_div_FtsZ"/>
</dbReference>
<evidence type="ECO:0000256" key="5">
    <source>
        <dbReference type="NCBIfam" id="TIGR00065"/>
    </source>
</evidence>
<evidence type="ECO:0000259" key="8">
    <source>
        <dbReference type="SMART" id="SM00864"/>
    </source>
</evidence>
<feature type="domain" description="Tubulin/FtsZ 2-layer sandwich" evidence="9">
    <location>
        <begin position="210"/>
        <end position="328"/>
    </location>
</feature>
<feature type="binding site" evidence="4">
    <location>
        <position position="146"/>
    </location>
    <ligand>
        <name>GTP</name>
        <dbReference type="ChEBI" id="CHEBI:37565"/>
    </ligand>
</feature>
<dbReference type="HAMAP" id="MF_00909">
    <property type="entry name" value="FtsZ"/>
    <property type="match status" value="1"/>
</dbReference>
<feature type="region of interest" description="Disordered" evidence="7">
    <location>
        <begin position="356"/>
        <end position="382"/>
    </location>
</feature>
<dbReference type="SUPFAM" id="SSF55307">
    <property type="entry name" value="Tubulin C-terminal domain-like"/>
    <property type="match status" value="1"/>
</dbReference>
<comment type="similarity">
    <text evidence="1 4 6">Belongs to the FtsZ family.</text>
</comment>
<dbReference type="PANTHER" id="PTHR30314:SF3">
    <property type="entry name" value="MITOCHONDRIAL DIVISION PROTEIN FSZA"/>
    <property type="match status" value="1"/>
</dbReference>
<dbReference type="InterPro" id="IPR003008">
    <property type="entry name" value="Tubulin_FtsZ_GTPase"/>
</dbReference>
<accession>A0ABP3XMV0</accession>
<feature type="binding site" evidence="4">
    <location>
        <begin position="111"/>
        <end position="113"/>
    </location>
    <ligand>
        <name>GTP</name>
        <dbReference type="ChEBI" id="CHEBI:37565"/>
    </ligand>
</feature>
<comment type="function">
    <text evidence="4 6">Essential cell division protein that forms a contractile ring structure (Z ring) at the future cell division site. The regulation of the ring assembly controls the timing and the location of cell division. One of the functions of the FtsZ ring is to recruit other cell division proteins to the septum to produce a new cell wall between the dividing cells. Binds GTP and shows GTPase activity.</text>
</comment>
<gene>
    <name evidence="4" type="primary">ftsZ</name>
    <name evidence="10" type="ORF">GCM10009115_26470</name>
</gene>
<dbReference type="Pfam" id="PF12327">
    <property type="entry name" value="FtsZ_C"/>
    <property type="match status" value="1"/>
</dbReference>
<dbReference type="PROSITE" id="PS01135">
    <property type="entry name" value="FTSZ_2"/>
    <property type="match status" value="1"/>
</dbReference>
<dbReference type="Proteomes" id="UP001500738">
    <property type="component" value="Unassembled WGS sequence"/>
</dbReference>
<organism evidence="10 11">
    <name type="scientific">Sphingopyxis soli</name>
    <dbReference type="NCBI Taxonomy" id="592051"/>
    <lineage>
        <taxon>Bacteria</taxon>
        <taxon>Pseudomonadati</taxon>
        <taxon>Pseudomonadota</taxon>
        <taxon>Alphaproteobacteria</taxon>
        <taxon>Sphingomonadales</taxon>
        <taxon>Sphingomonadaceae</taxon>
        <taxon>Sphingopyxis</taxon>
    </lineage>
</organism>
<proteinExistence type="inferred from homology"/>
<keyword evidence="3 4" id="KW-0342">GTP-binding</keyword>
<comment type="subcellular location">
    <subcellularLocation>
        <location evidence="4">Cytoplasm</location>
    </subcellularLocation>
    <text evidence="4">Assembles at midcell at the inner surface of the cytoplasmic membrane.</text>
</comment>
<evidence type="ECO:0000256" key="2">
    <source>
        <dbReference type="ARBA" id="ARBA00022741"/>
    </source>
</evidence>
<dbReference type="InterPro" id="IPR008280">
    <property type="entry name" value="Tub_FtsZ_C"/>
</dbReference>
<dbReference type="InterPro" id="IPR018316">
    <property type="entry name" value="Tubulin/FtsZ_2-layer-sand-dom"/>
</dbReference>
<dbReference type="InterPro" id="IPR020805">
    <property type="entry name" value="Cell_div_FtsZ_CS"/>
</dbReference>
<evidence type="ECO:0000313" key="11">
    <source>
        <dbReference type="Proteomes" id="UP001500738"/>
    </source>
</evidence>
<keyword evidence="4 6" id="KW-0717">Septation</keyword>
<evidence type="ECO:0000256" key="6">
    <source>
        <dbReference type="RuleBase" id="RU000631"/>
    </source>
</evidence>
<keyword evidence="4 6" id="KW-0131">Cell cycle</keyword>
<keyword evidence="4 6" id="KW-0132">Cell division</keyword>
<evidence type="ECO:0000313" key="10">
    <source>
        <dbReference type="EMBL" id="GAA0865931.1"/>
    </source>
</evidence>
<keyword evidence="2 4" id="KW-0547">Nucleotide-binding</keyword>
<feature type="binding site" evidence="4">
    <location>
        <position position="190"/>
    </location>
    <ligand>
        <name>GTP</name>
        <dbReference type="ChEBI" id="CHEBI:37565"/>
    </ligand>
</feature>
<keyword evidence="11" id="KW-1185">Reference proteome</keyword>
<evidence type="ECO:0000256" key="1">
    <source>
        <dbReference type="ARBA" id="ARBA00009690"/>
    </source>
</evidence>
<feature type="binding site" evidence="4">
    <location>
        <position position="142"/>
    </location>
    <ligand>
        <name>GTP</name>
        <dbReference type="ChEBI" id="CHEBI:37565"/>
    </ligand>
</feature>
<name>A0ABP3XMV0_9SPHN</name>
<evidence type="ECO:0000256" key="4">
    <source>
        <dbReference type="HAMAP-Rule" id="MF_00909"/>
    </source>
</evidence>
<feature type="binding site" evidence="4">
    <location>
        <begin position="24"/>
        <end position="28"/>
    </location>
    <ligand>
        <name>GTP</name>
        <dbReference type="ChEBI" id="CHEBI:37565"/>
    </ligand>
</feature>
<evidence type="ECO:0000256" key="3">
    <source>
        <dbReference type="ARBA" id="ARBA00023134"/>
    </source>
</evidence>